<evidence type="ECO:0000313" key="4">
    <source>
        <dbReference type="WBParaSite" id="maker-uti_cns_0012415-snap-gene-0.11-mRNA-1"/>
    </source>
</evidence>
<dbReference type="SUPFAM" id="SSF52087">
    <property type="entry name" value="CRAL/TRIO domain"/>
    <property type="match status" value="1"/>
</dbReference>
<dbReference type="Proteomes" id="UP000095280">
    <property type="component" value="Unplaced"/>
</dbReference>
<dbReference type="SUPFAM" id="SSF46938">
    <property type="entry name" value="CRAL/TRIO N-terminal domain"/>
    <property type="match status" value="1"/>
</dbReference>
<sequence>MSSTAQCMPRWRDFVCFIELCTRRWRALLLLLLNFPTCESSILRRSLSIVFSCRHSFRRFDDQAASMAHYVAGSSDNVQQETILLEQFKQQIVTHLLITSTEDSRVHGVRDYQDNDTDEEDCDATVESARRFAQTDDNLRRWLVARNWDLDSAVAMYNTAADFRLRHRPERLLTPQAEQRLPEVLRRHLSGGFVGFDRSGRPVRVELFGALDLPGLLRASRWRHLRRAKLRECELALRLCRRQTRRLGRPVIGMTVIFDMAGATARFLWPPGVTAYLRLVRMLEDNYPELVSQLLVVNSPTVFPLLYRLCQPLLSTAMRNKIHVLSSDPRQATMELLDRVASDQLPAYLGGELRDENGDPRCSSKICQGGRVAAGYYGNESADGASGSGDSDID</sequence>
<accession>A0A1I8IGU6</accession>
<dbReference type="AlphaFoldDB" id="A0A1I8IGU6"/>
<evidence type="ECO:0000259" key="2">
    <source>
        <dbReference type="PROSITE" id="PS50191"/>
    </source>
</evidence>
<dbReference type="InterPro" id="IPR001251">
    <property type="entry name" value="CRAL-TRIO_dom"/>
</dbReference>
<name>A0A1I8IGU6_9PLAT</name>
<feature type="compositionally biased region" description="Low complexity" evidence="1">
    <location>
        <begin position="381"/>
        <end position="394"/>
    </location>
</feature>
<dbReference type="PANTHER" id="PTHR23324:SF83">
    <property type="entry name" value="SEC14-LIKE PROTEIN 2"/>
    <property type="match status" value="1"/>
</dbReference>
<keyword evidence="3" id="KW-1185">Reference proteome</keyword>
<dbReference type="Pfam" id="PF00650">
    <property type="entry name" value="CRAL_TRIO"/>
    <property type="match status" value="1"/>
</dbReference>
<protein>
    <submittedName>
        <fullName evidence="4">CRAL-TRIO domain-containing protein</fullName>
    </submittedName>
</protein>
<reference evidence="4" key="1">
    <citation type="submission" date="2016-11" db="UniProtKB">
        <authorList>
            <consortium name="WormBaseParasite"/>
        </authorList>
    </citation>
    <scope>IDENTIFICATION</scope>
</reference>
<organism evidence="3 4">
    <name type="scientific">Macrostomum lignano</name>
    <dbReference type="NCBI Taxonomy" id="282301"/>
    <lineage>
        <taxon>Eukaryota</taxon>
        <taxon>Metazoa</taxon>
        <taxon>Spiralia</taxon>
        <taxon>Lophotrochozoa</taxon>
        <taxon>Platyhelminthes</taxon>
        <taxon>Rhabditophora</taxon>
        <taxon>Macrostomorpha</taxon>
        <taxon>Macrostomida</taxon>
        <taxon>Macrostomidae</taxon>
        <taxon>Macrostomum</taxon>
    </lineage>
</organism>
<dbReference type="CDD" id="cd00170">
    <property type="entry name" value="SEC14"/>
    <property type="match status" value="1"/>
</dbReference>
<dbReference type="InterPro" id="IPR036273">
    <property type="entry name" value="CRAL/TRIO_N_dom_sf"/>
</dbReference>
<dbReference type="WBParaSite" id="maker-uti_cns_0012415-snap-gene-0.11-mRNA-1">
    <property type="protein sequence ID" value="maker-uti_cns_0012415-snap-gene-0.11-mRNA-1"/>
    <property type="gene ID" value="maker-uti_cns_0012415-snap-gene-0.11"/>
</dbReference>
<feature type="region of interest" description="Disordered" evidence="1">
    <location>
        <begin position="375"/>
        <end position="394"/>
    </location>
</feature>
<proteinExistence type="predicted"/>
<dbReference type="InterPro" id="IPR051064">
    <property type="entry name" value="SEC14/CRAL-TRIO_domain"/>
</dbReference>
<dbReference type="PANTHER" id="PTHR23324">
    <property type="entry name" value="SEC14 RELATED PROTEIN"/>
    <property type="match status" value="1"/>
</dbReference>
<dbReference type="InterPro" id="IPR036865">
    <property type="entry name" value="CRAL-TRIO_dom_sf"/>
</dbReference>
<evidence type="ECO:0000313" key="3">
    <source>
        <dbReference type="Proteomes" id="UP000095280"/>
    </source>
</evidence>
<dbReference type="SMART" id="SM00516">
    <property type="entry name" value="SEC14"/>
    <property type="match status" value="1"/>
</dbReference>
<dbReference type="GO" id="GO:0005737">
    <property type="term" value="C:cytoplasm"/>
    <property type="evidence" value="ECO:0007669"/>
    <property type="project" value="TreeGrafter"/>
</dbReference>
<dbReference type="Gene3D" id="3.40.525.10">
    <property type="entry name" value="CRAL-TRIO lipid binding domain"/>
    <property type="match status" value="1"/>
</dbReference>
<dbReference type="PROSITE" id="PS50191">
    <property type="entry name" value="CRAL_TRIO"/>
    <property type="match status" value="1"/>
</dbReference>
<evidence type="ECO:0000256" key="1">
    <source>
        <dbReference type="SAM" id="MobiDB-lite"/>
    </source>
</evidence>
<feature type="domain" description="CRAL-TRIO" evidence="2">
    <location>
        <begin position="181"/>
        <end position="357"/>
    </location>
</feature>